<evidence type="ECO:0000256" key="4">
    <source>
        <dbReference type="ARBA" id="ARBA00011685"/>
    </source>
</evidence>
<dbReference type="CDD" id="cd14819">
    <property type="entry name" value="Translin"/>
    <property type="match status" value="1"/>
</dbReference>
<dbReference type="GO" id="GO:0016070">
    <property type="term" value="P:RNA metabolic process"/>
    <property type="evidence" value="ECO:0007669"/>
    <property type="project" value="InterPro"/>
</dbReference>
<keyword evidence="8" id="KW-0238">DNA-binding</keyword>
<keyword evidence="6" id="KW-0963">Cytoplasm</keyword>
<dbReference type="InterPro" id="IPR002848">
    <property type="entry name" value="Translin_fam"/>
</dbReference>
<dbReference type="GO" id="GO:0005634">
    <property type="term" value="C:nucleus"/>
    <property type="evidence" value="ECO:0007669"/>
    <property type="project" value="UniProtKB-SubCell"/>
</dbReference>
<dbReference type="InterPro" id="IPR033956">
    <property type="entry name" value="Translin"/>
</dbReference>
<dbReference type="InterPro" id="IPR016068">
    <property type="entry name" value="Translin_N"/>
</dbReference>
<dbReference type="PANTHER" id="PTHR10741">
    <property type="entry name" value="TRANSLIN AND TRANSLIN ASSOCIATED PROTEIN X"/>
    <property type="match status" value="1"/>
</dbReference>
<dbReference type="GO" id="GO:0005737">
    <property type="term" value="C:cytoplasm"/>
    <property type="evidence" value="ECO:0007669"/>
    <property type="project" value="UniProtKB-SubCell"/>
</dbReference>
<dbReference type="GO" id="GO:0003723">
    <property type="term" value="F:RNA binding"/>
    <property type="evidence" value="ECO:0007669"/>
    <property type="project" value="UniProtKB-KW"/>
</dbReference>
<evidence type="ECO:0000256" key="3">
    <source>
        <dbReference type="ARBA" id="ARBA00005902"/>
    </source>
</evidence>
<dbReference type="InterPro" id="IPR036081">
    <property type="entry name" value="Translin_sf"/>
</dbReference>
<dbReference type="Gene3D" id="1.20.5.420">
    <property type="entry name" value="Immunoglobulin FC, subunit C"/>
    <property type="match status" value="1"/>
</dbReference>
<dbReference type="OrthoDB" id="829at2759"/>
<evidence type="ECO:0000256" key="13">
    <source>
        <dbReference type="PIRSR" id="PIRSR602848-1"/>
    </source>
</evidence>
<comment type="similarity">
    <text evidence="3">Belongs to the translin family.</text>
</comment>
<evidence type="ECO:0000256" key="12">
    <source>
        <dbReference type="ARBA" id="ARBA00030513"/>
    </source>
</evidence>
<dbReference type="Pfam" id="PF01997">
    <property type="entry name" value="Translin"/>
    <property type="match status" value="1"/>
</dbReference>
<comment type="function">
    <text evidence="11">Exhibits both single-stranded and double-stranded endoribonuclease activity. May act as an activator of RNA-induced silencing complex (RISC) by facilitating endonucleolytic cleavage of the siRNA passenger strand.</text>
</comment>
<dbReference type="AlphaFoldDB" id="A0A7R8CC56"/>
<evidence type="ECO:0000256" key="7">
    <source>
        <dbReference type="ARBA" id="ARBA00022884"/>
    </source>
</evidence>
<evidence type="ECO:0000256" key="5">
    <source>
        <dbReference type="ARBA" id="ARBA00022196"/>
    </source>
</evidence>
<comment type="function">
    <text evidence="10">DNA-binding protein that specifically recognizes consensus sequences at the breakpoint junctions in chromosomal translocations, mostly involving immunoglobulin (Ig)/T-cell receptor gene segments. Seems to recognize single-stranded DNA ends generated by staggered breaks occurring at recombination hot spots.</text>
</comment>
<evidence type="ECO:0000256" key="8">
    <source>
        <dbReference type="ARBA" id="ARBA00023125"/>
    </source>
</evidence>
<evidence type="ECO:0000256" key="11">
    <source>
        <dbReference type="ARBA" id="ARBA00025410"/>
    </source>
</evidence>
<evidence type="ECO:0000313" key="14">
    <source>
        <dbReference type="EMBL" id="CAF2762565.1"/>
    </source>
</evidence>
<keyword evidence="7" id="KW-0694">RNA-binding</keyword>
<comment type="subunit">
    <text evidence="4">Ring-shaped heterooctamer of six TSN and two TSNAX subunits, DNA/RNA binding occurs inside the ring.</text>
</comment>
<dbReference type="GO" id="GO:0003697">
    <property type="term" value="F:single-stranded DNA binding"/>
    <property type="evidence" value="ECO:0007669"/>
    <property type="project" value="InterPro"/>
</dbReference>
<keyword evidence="15" id="KW-1185">Reference proteome</keyword>
<evidence type="ECO:0000256" key="10">
    <source>
        <dbReference type="ARBA" id="ARBA00025374"/>
    </source>
</evidence>
<accession>A0A7R8CC56</accession>
<dbReference type="Gene3D" id="1.20.58.190">
    <property type="entry name" value="Translin, domain 1"/>
    <property type="match status" value="1"/>
</dbReference>
<feature type="binding site" evidence="13">
    <location>
        <position position="155"/>
    </location>
    <ligand>
        <name>Mg(2+)</name>
        <dbReference type="ChEBI" id="CHEBI:18420"/>
    </ligand>
</feature>
<evidence type="ECO:0000256" key="1">
    <source>
        <dbReference type="ARBA" id="ARBA00004123"/>
    </source>
</evidence>
<protein>
    <recommendedName>
        <fullName evidence="5">Translin</fullName>
    </recommendedName>
    <alternativeName>
        <fullName evidence="12">Component 3 of promoter of RISC</fullName>
    </alternativeName>
</protein>
<gene>
    <name evidence="14" type="ORF">LSAA_609</name>
</gene>
<reference evidence="14" key="1">
    <citation type="submission" date="2021-02" db="EMBL/GenBank/DDBJ databases">
        <authorList>
            <person name="Bekaert M."/>
        </authorList>
    </citation>
    <scope>NUCLEOTIDE SEQUENCE</scope>
    <source>
        <strain evidence="14">IoA-00</strain>
    </source>
</reference>
<name>A0A7R8CC56_LEPSM</name>
<keyword evidence="13" id="KW-0460">Magnesium</keyword>
<dbReference type="SUPFAM" id="SSF74784">
    <property type="entry name" value="Translin"/>
    <property type="match status" value="1"/>
</dbReference>
<dbReference type="GO" id="GO:0043565">
    <property type="term" value="F:sequence-specific DNA binding"/>
    <property type="evidence" value="ECO:0007669"/>
    <property type="project" value="InterPro"/>
</dbReference>
<dbReference type="EMBL" id="HG994580">
    <property type="protein sequence ID" value="CAF2762565.1"/>
    <property type="molecule type" value="Genomic_DNA"/>
</dbReference>
<keyword evidence="9" id="KW-0539">Nucleus</keyword>
<dbReference type="FunFam" id="1.20.58.190:FF:000001">
    <property type="entry name" value="Translin"/>
    <property type="match status" value="1"/>
</dbReference>
<dbReference type="Proteomes" id="UP000675881">
    <property type="component" value="Chromosome 1"/>
</dbReference>
<dbReference type="GO" id="GO:0046872">
    <property type="term" value="F:metal ion binding"/>
    <property type="evidence" value="ECO:0007669"/>
    <property type="project" value="UniProtKB-KW"/>
</dbReference>
<comment type="subcellular location">
    <subcellularLocation>
        <location evidence="2">Cytoplasm</location>
    </subcellularLocation>
    <subcellularLocation>
        <location evidence="1">Nucleus</location>
    </subcellularLocation>
</comment>
<proteinExistence type="inferred from homology"/>
<evidence type="ECO:0000256" key="2">
    <source>
        <dbReference type="ARBA" id="ARBA00004496"/>
    </source>
</evidence>
<evidence type="ECO:0000256" key="6">
    <source>
        <dbReference type="ARBA" id="ARBA00022490"/>
    </source>
</evidence>
<evidence type="ECO:0000256" key="9">
    <source>
        <dbReference type="ARBA" id="ARBA00023242"/>
    </source>
</evidence>
<organism evidence="14 15">
    <name type="scientific">Lepeophtheirus salmonis</name>
    <name type="common">Salmon louse</name>
    <name type="synonym">Caligus salmonis</name>
    <dbReference type="NCBI Taxonomy" id="72036"/>
    <lineage>
        <taxon>Eukaryota</taxon>
        <taxon>Metazoa</taxon>
        <taxon>Ecdysozoa</taxon>
        <taxon>Arthropoda</taxon>
        <taxon>Crustacea</taxon>
        <taxon>Multicrustacea</taxon>
        <taxon>Hexanauplia</taxon>
        <taxon>Copepoda</taxon>
        <taxon>Siphonostomatoida</taxon>
        <taxon>Caligidae</taxon>
        <taxon>Lepeophtheirus</taxon>
    </lineage>
</organism>
<evidence type="ECO:0000313" key="15">
    <source>
        <dbReference type="Proteomes" id="UP000675881"/>
    </source>
</evidence>
<sequence>MTSVSKDFEEYLSYMENEMNIREQIRQRVRELDQISREITAILEKIHQLGHSDDVPSIAIKLTSYFKTKVVTKYKELSEVIPEEQYYKYSNMWQFTTQKLVFAAAVTHYLMKESLMTRDEASAKLGVDSCSKNESKHFHLDLEDYFGGVIQMSNELARFTITSVTRRDYKRPILIATFLNELKRWISTFESQK</sequence>
<keyword evidence="13" id="KW-0479">Metal-binding</keyword>